<accession>X0T7B3</accession>
<organism evidence="1">
    <name type="scientific">marine sediment metagenome</name>
    <dbReference type="NCBI Taxonomy" id="412755"/>
    <lineage>
        <taxon>unclassified sequences</taxon>
        <taxon>metagenomes</taxon>
        <taxon>ecological metagenomes</taxon>
    </lineage>
</organism>
<evidence type="ECO:0000313" key="1">
    <source>
        <dbReference type="EMBL" id="GAF89094.1"/>
    </source>
</evidence>
<proteinExistence type="predicted"/>
<feature type="non-terminal residue" evidence="1">
    <location>
        <position position="271"/>
    </location>
</feature>
<dbReference type="AlphaFoldDB" id="X0T7B3"/>
<reference evidence="1" key="1">
    <citation type="journal article" date="2014" name="Front. Microbiol.">
        <title>High frequency of phylogenetically diverse reductive dehalogenase-homologous genes in deep subseafloor sedimentary metagenomes.</title>
        <authorList>
            <person name="Kawai M."/>
            <person name="Futagami T."/>
            <person name="Toyoda A."/>
            <person name="Takaki Y."/>
            <person name="Nishi S."/>
            <person name="Hori S."/>
            <person name="Arai W."/>
            <person name="Tsubouchi T."/>
            <person name="Morono Y."/>
            <person name="Uchiyama I."/>
            <person name="Ito T."/>
            <person name="Fujiyama A."/>
            <person name="Inagaki F."/>
            <person name="Takami H."/>
        </authorList>
    </citation>
    <scope>NUCLEOTIDE SEQUENCE</scope>
    <source>
        <strain evidence="1">Expedition CK06-06</strain>
    </source>
</reference>
<protein>
    <submittedName>
        <fullName evidence="1">Uncharacterized protein</fullName>
    </submittedName>
</protein>
<gene>
    <name evidence="1" type="ORF">S01H1_20694</name>
</gene>
<sequence length="271" mass="30668">PQLLRACTPISILNDIPMDEVSLDKWYNNLSKKNQEITNKTGDISISLSKSTTINKSGDTIIDKTLNTTKNKTGDITDNKNTFTLNTGVDKTKEYISEFTSKKDNKNTFTLNTGVDKTKKYISDFTSKKDNKNTFTLNTGVDKTKEYISDFTSKKDNKNTFTLNTGVDKTKEYISDFTSKKDNKNSSLKKISSDTISYDIDLLNRIEEDSTKNKNTREKSKEKLTISQYSLLKYLAKSQLTSVYSVKFEDSVSDFDTNSNISTLNIEATSY</sequence>
<name>X0T7B3_9ZZZZ</name>
<comment type="caution">
    <text evidence="1">The sequence shown here is derived from an EMBL/GenBank/DDBJ whole genome shotgun (WGS) entry which is preliminary data.</text>
</comment>
<feature type="non-terminal residue" evidence="1">
    <location>
        <position position="1"/>
    </location>
</feature>
<dbReference type="EMBL" id="BARS01011364">
    <property type="protein sequence ID" value="GAF89094.1"/>
    <property type="molecule type" value="Genomic_DNA"/>
</dbReference>